<keyword evidence="2" id="KW-0805">Transcription regulation</keyword>
<accession>A0A1G8CVK3</accession>
<dbReference type="InterPro" id="IPR036045">
    <property type="entry name" value="Sec1-like_sf"/>
</dbReference>
<dbReference type="GO" id="GO:0003700">
    <property type="term" value="F:DNA-binding transcription factor activity"/>
    <property type="evidence" value="ECO:0007669"/>
    <property type="project" value="TreeGrafter"/>
</dbReference>
<dbReference type="GO" id="GO:0000976">
    <property type="term" value="F:transcription cis-regulatory region binding"/>
    <property type="evidence" value="ECO:0007669"/>
    <property type="project" value="TreeGrafter"/>
</dbReference>
<dbReference type="SUPFAM" id="SSF56815">
    <property type="entry name" value="Sec1/munc18-like (SM) proteins"/>
    <property type="match status" value="1"/>
</dbReference>
<evidence type="ECO:0000256" key="3">
    <source>
        <dbReference type="ARBA" id="ARBA00023125"/>
    </source>
</evidence>
<feature type="domain" description="HTH tetR-type" evidence="6">
    <location>
        <begin position="1"/>
        <end position="61"/>
    </location>
</feature>
<dbReference type="InterPro" id="IPR001647">
    <property type="entry name" value="HTH_TetR"/>
</dbReference>
<proteinExistence type="predicted"/>
<reference evidence="8" key="1">
    <citation type="submission" date="2016-10" db="EMBL/GenBank/DDBJ databases">
        <authorList>
            <person name="Varghese N."/>
            <person name="Submissions S."/>
        </authorList>
    </citation>
    <scope>NUCLEOTIDE SEQUENCE [LARGE SCALE GENOMIC DNA]</scope>
    <source>
        <strain evidence="8">DSM 8344</strain>
    </source>
</reference>
<evidence type="ECO:0000256" key="5">
    <source>
        <dbReference type="PROSITE-ProRule" id="PRU00335"/>
    </source>
</evidence>
<dbReference type="InterPro" id="IPR025722">
    <property type="entry name" value="TetR"/>
</dbReference>
<evidence type="ECO:0000259" key="6">
    <source>
        <dbReference type="PROSITE" id="PS50977"/>
    </source>
</evidence>
<dbReference type="PROSITE" id="PS50977">
    <property type="entry name" value="HTH_TETR_2"/>
    <property type="match status" value="1"/>
</dbReference>
<evidence type="ECO:0000256" key="1">
    <source>
        <dbReference type="ARBA" id="ARBA00022491"/>
    </source>
</evidence>
<dbReference type="PANTHER" id="PTHR30055:SF175">
    <property type="entry name" value="HTH-TYPE TRANSCRIPTIONAL REPRESSOR KSTR2"/>
    <property type="match status" value="1"/>
</dbReference>
<dbReference type="Gene3D" id="1.10.357.10">
    <property type="entry name" value="Tetracycline Repressor, domain 2"/>
    <property type="match status" value="1"/>
</dbReference>
<keyword evidence="4" id="KW-0804">Transcription</keyword>
<dbReference type="EMBL" id="FNCP01000014">
    <property type="protein sequence ID" value="SDH49209.1"/>
    <property type="molecule type" value="Genomic_DNA"/>
</dbReference>
<evidence type="ECO:0000256" key="2">
    <source>
        <dbReference type="ARBA" id="ARBA00023015"/>
    </source>
</evidence>
<gene>
    <name evidence="7" type="ORF">SAMN05443529_11432</name>
</gene>
<evidence type="ECO:0000313" key="8">
    <source>
        <dbReference type="Proteomes" id="UP000198656"/>
    </source>
</evidence>
<dbReference type="RefSeq" id="WP_092333838.1">
    <property type="nucleotide sequence ID" value="NZ_FNCP01000014.1"/>
</dbReference>
<dbReference type="PRINTS" id="PR00455">
    <property type="entry name" value="HTHTETR"/>
</dbReference>
<evidence type="ECO:0000256" key="4">
    <source>
        <dbReference type="ARBA" id="ARBA00023163"/>
    </source>
</evidence>
<dbReference type="PROSITE" id="PS01081">
    <property type="entry name" value="HTH_TETR_1"/>
    <property type="match status" value="1"/>
</dbReference>
<dbReference type="PANTHER" id="PTHR30055">
    <property type="entry name" value="HTH-TYPE TRANSCRIPTIONAL REGULATOR RUTR"/>
    <property type="match status" value="1"/>
</dbReference>
<dbReference type="InterPro" id="IPR009057">
    <property type="entry name" value="Homeodomain-like_sf"/>
</dbReference>
<dbReference type="AlphaFoldDB" id="A0A1G8CVK3"/>
<protein>
    <submittedName>
        <fullName evidence="7">DNA-binding transcriptional regulator, AcrR family</fullName>
    </submittedName>
</protein>
<dbReference type="InterPro" id="IPR050109">
    <property type="entry name" value="HTH-type_TetR-like_transc_reg"/>
</dbReference>
<dbReference type="OrthoDB" id="9785164at2"/>
<evidence type="ECO:0000313" key="7">
    <source>
        <dbReference type="EMBL" id="SDH49209.1"/>
    </source>
</evidence>
<dbReference type="Pfam" id="PF13972">
    <property type="entry name" value="TetR"/>
    <property type="match status" value="1"/>
</dbReference>
<dbReference type="Proteomes" id="UP000198656">
    <property type="component" value="Unassembled WGS sequence"/>
</dbReference>
<name>A0A1G8CVK3_9FIRM</name>
<keyword evidence="8" id="KW-1185">Reference proteome</keyword>
<sequence length="204" mass="23904">MDTKREILSMARRLFTEHGYNGVSMRDIAGELNISVGNLTYHFKKKEELIEAIVQDMQKSYQPRTAPQTLYELDNLISHIQELQELYAFYFSHRTQLAEISDKIKKIQLRMLKENDILWKNTFDNLRLAGLINNEEYPHQHEHLMKAVQMVTIYWSEHSKLETGSGDGTVELKQCVWAIIIPILSPDSRLSFNNFSDLQFQAQR</sequence>
<dbReference type="Pfam" id="PF00440">
    <property type="entry name" value="TetR_N"/>
    <property type="match status" value="1"/>
</dbReference>
<dbReference type="SUPFAM" id="SSF46689">
    <property type="entry name" value="Homeodomain-like"/>
    <property type="match status" value="1"/>
</dbReference>
<keyword evidence="3 5" id="KW-0238">DNA-binding</keyword>
<dbReference type="InterPro" id="IPR023772">
    <property type="entry name" value="DNA-bd_HTH_TetR-type_CS"/>
</dbReference>
<feature type="DNA-binding region" description="H-T-H motif" evidence="5">
    <location>
        <begin position="24"/>
        <end position="43"/>
    </location>
</feature>
<organism evidence="7 8">
    <name type="scientific">Desulfosporosinus hippei DSM 8344</name>
    <dbReference type="NCBI Taxonomy" id="1121419"/>
    <lineage>
        <taxon>Bacteria</taxon>
        <taxon>Bacillati</taxon>
        <taxon>Bacillota</taxon>
        <taxon>Clostridia</taxon>
        <taxon>Eubacteriales</taxon>
        <taxon>Desulfitobacteriaceae</taxon>
        <taxon>Desulfosporosinus</taxon>
    </lineage>
</organism>
<keyword evidence="1" id="KW-0678">Repressor</keyword>